<evidence type="ECO:0000313" key="10">
    <source>
        <dbReference type="Proteomes" id="UP000295244"/>
    </source>
</evidence>
<sequence length="268" mass="29896">MLYPILDALRLSFFEAGGFGTPEFIGLGNYRQLLEDPRYLKALENTTIYTLASIFILSPIALILAVTIRSFVVPWATFKSFYRLTFFLPFITSLVVVALMFNVVFDPNYGLLNAFLTSIGLPQLGWLRSPDLALPSVIMVGIWTYVGINSLYFLAGLQNIPDELHEAAAVDGAGRVKTFFYVTLPLLKPVILFVVVQATIFSYQLFELPFLLTGGGPSDATLTLAIYLYETGFRQFDRGYASAIGYSMALIAIAIAATQLYLYRRLER</sequence>
<name>A0A4R1BES8_9ACTN</name>
<dbReference type="GO" id="GO:0055085">
    <property type="term" value="P:transmembrane transport"/>
    <property type="evidence" value="ECO:0007669"/>
    <property type="project" value="InterPro"/>
</dbReference>
<feature type="domain" description="ABC transmembrane type-1" evidence="8">
    <location>
        <begin position="43"/>
        <end position="261"/>
    </location>
</feature>
<dbReference type="EMBL" id="SKBU01000023">
    <property type="protein sequence ID" value="TCJ15675.1"/>
    <property type="molecule type" value="Genomic_DNA"/>
</dbReference>
<dbReference type="AlphaFoldDB" id="A0A4R1BES8"/>
<dbReference type="OrthoDB" id="4319190at2"/>
<dbReference type="CDD" id="cd06261">
    <property type="entry name" value="TM_PBP2"/>
    <property type="match status" value="1"/>
</dbReference>
<dbReference type="PANTHER" id="PTHR30193:SF41">
    <property type="entry name" value="DIACETYLCHITOBIOSE UPTAKE SYSTEM PERMEASE PROTEIN NGCF"/>
    <property type="match status" value="1"/>
</dbReference>
<gene>
    <name evidence="9" type="ORF">E0L93_12335</name>
</gene>
<comment type="similarity">
    <text evidence="7">Belongs to the binding-protein-dependent transport system permease family.</text>
</comment>
<proteinExistence type="inferred from homology"/>
<protein>
    <submittedName>
        <fullName evidence="9">Sugar ABC transporter permease</fullName>
    </submittedName>
</protein>
<reference evidence="9 10" key="1">
    <citation type="submission" date="2019-03" db="EMBL/GenBank/DDBJ databases">
        <title>Whole genome sequence of a novel Rubrobacter taiwanensis strain, isolated from Yellowstone National Park.</title>
        <authorList>
            <person name="Freed S."/>
            <person name="Ramaley R.F."/>
            <person name="Kyndt J.A."/>
        </authorList>
    </citation>
    <scope>NUCLEOTIDE SEQUENCE [LARGE SCALE GENOMIC DNA]</scope>
    <source>
        <strain evidence="9 10">Yellowstone</strain>
    </source>
</reference>
<comment type="subcellular location">
    <subcellularLocation>
        <location evidence="1 7">Cell membrane</location>
        <topology evidence="1 7">Multi-pass membrane protein</topology>
    </subcellularLocation>
</comment>
<feature type="transmembrane region" description="Helical" evidence="7">
    <location>
        <begin position="132"/>
        <end position="157"/>
    </location>
</feature>
<keyword evidence="2 7" id="KW-0813">Transport</keyword>
<organism evidence="9 10">
    <name type="scientific">Rubrobacter taiwanensis</name>
    <dbReference type="NCBI Taxonomy" id="185139"/>
    <lineage>
        <taxon>Bacteria</taxon>
        <taxon>Bacillati</taxon>
        <taxon>Actinomycetota</taxon>
        <taxon>Rubrobacteria</taxon>
        <taxon>Rubrobacterales</taxon>
        <taxon>Rubrobacteraceae</taxon>
        <taxon>Rubrobacter</taxon>
    </lineage>
</organism>
<feature type="transmembrane region" description="Helical" evidence="7">
    <location>
        <begin position="243"/>
        <end position="263"/>
    </location>
</feature>
<dbReference type="PANTHER" id="PTHR30193">
    <property type="entry name" value="ABC TRANSPORTER PERMEASE PROTEIN"/>
    <property type="match status" value="1"/>
</dbReference>
<comment type="caution">
    <text evidence="9">The sequence shown here is derived from an EMBL/GenBank/DDBJ whole genome shotgun (WGS) entry which is preliminary data.</text>
</comment>
<dbReference type="InterPro" id="IPR000515">
    <property type="entry name" value="MetI-like"/>
</dbReference>
<dbReference type="Proteomes" id="UP000295244">
    <property type="component" value="Unassembled WGS sequence"/>
</dbReference>
<feature type="transmembrane region" description="Helical" evidence="7">
    <location>
        <begin position="48"/>
        <end position="72"/>
    </location>
</feature>
<keyword evidence="10" id="KW-1185">Reference proteome</keyword>
<keyword evidence="3" id="KW-1003">Cell membrane</keyword>
<dbReference type="Pfam" id="PF00528">
    <property type="entry name" value="BPD_transp_1"/>
    <property type="match status" value="1"/>
</dbReference>
<evidence type="ECO:0000313" key="9">
    <source>
        <dbReference type="EMBL" id="TCJ15675.1"/>
    </source>
</evidence>
<evidence type="ECO:0000256" key="5">
    <source>
        <dbReference type="ARBA" id="ARBA00022989"/>
    </source>
</evidence>
<evidence type="ECO:0000256" key="2">
    <source>
        <dbReference type="ARBA" id="ARBA00022448"/>
    </source>
</evidence>
<dbReference type="PROSITE" id="PS50928">
    <property type="entry name" value="ABC_TM1"/>
    <property type="match status" value="1"/>
</dbReference>
<dbReference type="SUPFAM" id="SSF161098">
    <property type="entry name" value="MetI-like"/>
    <property type="match status" value="1"/>
</dbReference>
<keyword evidence="6 7" id="KW-0472">Membrane</keyword>
<evidence type="ECO:0000256" key="3">
    <source>
        <dbReference type="ARBA" id="ARBA00022475"/>
    </source>
</evidence>
<feature type="transmembrane region" description="Helical" evidence="7">
    <location>
        <begin position="84"/>
        <end position="105"/>
    </location>
</feature>
<evidence type="ECO:0000256" key="4">
    <source>
        <dbReference type="ARBA" id="ARBA00022692"/>
    </source>
</evidence>
<feature type="transmembrane region" description="Helical" evidence="7">
    <location>
        <begin position="178"/>
        <end position="203"/>
    </location>
</feature>
<dbReference type="InterPro" id="IPR035906">
    <property type="entry name" value="MetI-like_sf"/>
</dbReference>
<evidence type="ECO:0000259" key="8">
    <source>
        <dbReference type="PROSITE" id="PS50928"/>
    </source>
</evidence>
<dbReference type="Gene3D" id="1.10.3720.10">
    <property type="entry name" value="MetI-like"/>
    <property type="match status" value="1"/>
</dbReference>
<evidence type="ECO:0000256" key="7">
    <source>
        <dbReference type="RuleBase" id="RU363032"/>
    </source>
</evidence>
<keyword evidence="5 7" id="KW-1133">Transmembrane helix</keyword>
<accession>A0A4R1BES8</accession>
<dbReference type="GO" id="GO:0005886">
    <property type="term" value="C:plasma membrane"/>
    <property type="evidence" value="ECO:0007669"/>
    <property type="project" value="UniProtKB-SubCell"/>
</dbReference>
<dbReference type="InterPro" id="IPR051393">
    <property type="entry name" value="ABC_transporter_permease"/>
</dbReference>
<evidence type="ECO:0000256" key="6">
    <source>
        <dbReference type="ARBA" id="ARBA00023136"/>
    </source>
</evidence>
<keyword evidence="4 7" id="KW-0812">Transmembrane</keyword>
<evidence type="ECO:0000256" key="1">
    <source>
        <dbReference type="ARBA" id="ARBA00004651"/>
    </source>
</evidence>